<dbReference type="NCBIfam" id="TIGR00966">
    <property type="entry name" value="transloc_SecF"/>
    <property type="match status" value="1"/>
</dbReference>
<feature type="domain" description="SecDF P1 head subdomain" evidence="13">
    <location>
        <begin position="241"/>
        <end position="344"/>
    </location>
</feature>
<keyword evidence="5 9" id="KW-0653">Protein transport</keyword>
<dbReference type="InterPro" id="IPR055344">
    <property type="entry name" value="SecD_SecF_C_bact"/>
</dbReference>
<evidence type="ECO:0000256" key="1">
    <source>
        <dbReference type="ARBA" id="ARBA00004651"/>
    </source>
</evidence>
<dbReference type="GO" id="GO:0005886">
    <property type="term" value="C:plasma membrane"/>
    <property type="evidence" value="ECO:0007669"/>
    <property type="project" value="UniProtKB-SubCell"/>
</dbReference>
<keyword evidence="2 9" id="KW-0813">Transport</keyword>
<feature type="transmembrane region" description="Helical" evidence="9">
    <location>
        <begin position="395"/>
        <end position="417"/>
    </location>
</feature>
<feature type="domain" description="Protein export membrane protein SecD/SecF C-terminal" evidence="11">
    <location>
        <begin position="354"/>
        <end position="520"/>
    </location>
</feature>
<feature type="transmembrane region" description="Helical" evidence="9">
    <location>
        <begin position="719"/>
        <end position="740"/>
    </location>
</feature>
<evidence type="ECO:0000313" key="15">
    <source>
        <dbReference type="Proteomes" id="UP000071392"/>
    </source>
</evidence>
<comment type="subcellular location">
    <subcellularLocation>
        <location evidence="1 9">Cell membrane</location>
        <topology evidence="1 9">Multi-pass membrane protein</topology>
    </subcellularLocation>
</comment>
<dbReference type="Gene3D" id="1.20.1640.10">
    <property type="entry name" value="Multidrug efflux transporter AcrB transmembrane domain"/>
    <property type="match status" value="2"/>
</dbReference>
<evidence type="ECO:0000256" key="4">
    <source>
        <dbReference type="ARBA" id="ARBA00022692"/>
    </source>
</evidence>
<keyword evidence="3 9" id="KW-1003">Cell membrane</keyword>
<comment type="subunit">
    <text evidence="10">Forms a complex with SecD. Part of the essential Sec protein translocation apparatus which comprises SecA, SecYEG and auxiliary proteins SecDF. Other proteins may also be involved.</text>
</comment>
<evidence type="ECO:0000259" key="11">
    <source>
        <dbReference type="Pfam" id="PF02355"/>
    </source>
</evidence>
<dbReference type="PRINTS" id="PR01755">
    <property type="entry name" value="SECFTRNLCASE"/>
</dbReference>
<reference evidence="14 15" key="1">
    <citation type="submission" date="2016-02" db="EMBL/GenBank/DDBJ databases">
        <authorList>
            <person name="Wen L."/>
            <person name="He K."/>
            <person name="Yang H."/>
        </authorList>
    </citation>
    <scope>NUCLEOTIDE SEQUENCE [LARGE SCALE GENOMIC DNA]</scope>
    <source>
        <strain evidence="14 15">CV41</strain>
    </source>
</reference>
<feature type="transmembrane region" description="Helical" evidence="9">
    <location>
        <begin position="463"/>
        <end position="487"/>
    </location>
</feature>
<dbReference type="InterPro" id="IPR048631">
    <property type="entry name" value="SecD_1st"/>
</dbReference>
<dbReference type="Pfam" id="PF02355">
    <property type="entry name" value="SecD_SecF_C"/>
    <property type="match status" value="2"/>
</dbReference>
<comment type="similarity">
    <text evidence="10">Belongs to the SecD/SecF family. SecF subfamily.</text>
</comment>
<dbReference type="Pfam" id="PF07549">
    <property type="entry name" value="Sec_GG"/>
    <property type="match status" value="1"/>
</dbReference>
<evidence type="ECO:0000256" key="9">
    <source>
        <dbReference type="HAMAP-Rule" id="MF_01463"/>
    </source>
</evidence>
<dbReference type="OrthoDB" id="9805019at2"/>
<dbReference type="InterPro" id="IPR005665">
    <property type="entry name" value="SecF_bac"/>
</dbReference>
<dbReference type="RefSeq" id="WP_068713144.1">
    <property type="nucleotide sequence ID" value="NZ_LSZP01000060.1"/>
</dbReference>
<evidence type="ECO:0000259" key="12">
    <source>
        <dbReference type="Pfam" id="PF21760"/>
    </source>
</evidence>
<keyword evidence="6 9" id="KW-1133">Transmembrane helix</keyword>
<dbReference type="HAMAP" id="MF_01463_B">
    <property type="entry name" value="SecD_B"/>
    <property type="match status" value="1"/>
</dbReference>
<comment type="similarity">
    <text evidence="9">Belongs to the SecD/SecF family. SecD subfamily.</text>
</comment>
<dbReference type="InterPro" id="IPR005791">
    <property type="entry name" value="SecD"/>
</dbReference>
<dbReference type="GO" id="GO:0006605">
    <property type="term" value="P:protein targeting"/>
    <property type="evidence" value="ECO:0007669"/>
    <property type="project" value="UniProtKB-UniRule"/>
</dbReference>
<keyword evidence="8 9" id="KW-0472">Membrane</keyword>
<dbReference type="Pfam" id="PF22599">
    <property type="entry name" value="SecDF_P1_head"/>
    <property type="match status" value="1"/>
</dbReference>
<feature type="transmembrane region" description="Helical" evidence="9">
    <location>
        <begin position="374"/>
        <end position="390"/>
    </location>
</feature>
<feature type="transmembrane region" description="Helical" evidence="9">
    <location>
        <begin position="797"/>
        <end position="821"/>
    </location>
</feature>
<dbReference type="GO" id="GO:0015450">
    <property type="term" value="F:protein-transporting ATPase activity"/>
    <property type="evidence" value="ECO:0007669"/>
    <property type="project" value="InterPro"/>
</dbReference>
<proteinExistence type="inferred from homology"/>
<dbReference type="InterPro" id="IPR022646">
    <property type="entry name" value="SecD/SecF_CS"/>
</dbReference>
<dbReference type="AlphaFoldDB" id="A0A139SHX8"/>
<comment type="caution">
    <text evidence="9">Lacks conserved residue(s) required for the propagation of feature annotation.</text>
</comment>
<dbReference type="InterPro" id="IPR022645">
    <property type="entry name" value="SecD/SecF_bac"/>
</dbReference>
<dbReference type="SUPFAM" id="SSF82866">
    <property type="entry name" value="Multidrug efflux transporter AcrB transmembrane domain"/>
    <property type="match status" value="2"/>
</dbReference>
<feature type="transmembrane region" description="Helical" evidence="9">
    <location>
        <begin position="692"/>
        <end position="713"/>
    </location>
</feature>
<dbReference type="PANTHER" id="PTHR30081">
    <property type="entry name" value="PROTEIN-EXPORT MEMBRANE PROTEIN SEC"/>
    <property type="match status" value="1"/>
</dbReference>
<evidence type="ECO:0000256" key="2">
    <source>
        <dbReference type="ARBA" id="ARBA00022448"/>
    </source>
</evidence>
<dbReference type="STRING" id="1548208.AXK12_07810"/>
<evidence type="ECO:0000256" key="3">
    <source>
        <dbReference type="ARBA" id="ARBA00022475"/>
    </source>
</evidence>
<dbReference type="Gene3D" id="3.30.70.3400">
    <property type="match status" value="1"/>
</dbReference>
<name>A0A139SHX8_9BACT</name>
<dbReference type="PANTHER" id="PTHR30081:SF1">
    <property type="entry name" value="PROTEIN TRANSLOCASE SUBUNIT SECD"/>
    <property type="match status" value="1"/>
</dbReference>
<dbReference type="InterPro" id="IPR022813">
    <property type="entry name" value="SecD/SecF_arch_bac"/>
</dbReference>
<dbReference type="NCBIfam" id="TIGR01129">
    <property type="entry name" value="secD"/>
    <property type="match status" value="1"/>
</dbReference>
<evidence type="ECO:0000256" key="5">
    <source>
        <dbReference type="ARBA" id="ARBA00022927"/>
    </source>
</evidence>
<evidence type="ECO:0000256" key="7">
    <source>
        <dbReference type="ARBA" id="ARBA00023010"/>
    </source>
</evidence>
<dbReference type="NCBIfam" id="TIGR00916">
    <property type="entry name" value="2A0604s01"/>
    <property type="match status" value="2"/>
</dbReference>
<keyword evidence="15" id="KW-1185">Reference proteome</keyword>
<comment type="subunit">
    <text evidence="9">Forms a complex with SecF. Part of the essential Sec protein translocation apparatus which comprises SecA, SecYEG and auxiliary proteins SecDF. Other proteins may also be involved.</text>
</comment>
<keyword evidence="7 9" id="KW-0811">Translocation</keyword>
<dbReference type="GO" id="GO:0043952">
    <property type="term" value="P:protein transport by the Sec complex"/>
    <property type="evidence" value="ECO:0007669"/>
    <property type="project" value="UniProtKB-UniRule"/>
</dbReference>
<dbReference type="Pfam" id="PF21760">
    <property type="entry name" value="SecD_1st"/>
    <property type="match status" value="1"/>
</dbReference>
<dbReference type="HAMAP" id="MF_01464_B">
    <property type="entry name" value="SecF_B"/>
    <property type="match status" value="1"/>
</dbReference>
<feature type="transmembrane region" description="Helical" evidence="9">
    <location>
        <begin position="499"/>
        <end position="522"/>
    </location>
</feature>
<evidence type="ECO:0000256" key="6">
    <source>
        <dbReference type="ARBA" id="ARBA00022989"/>
    </source>
</evidence>
<feature type="domain" description="Protein export membrane protein SecD/SecF C-terminal" evidence="11">
    <location>
        <begin position="649"/>
        <end position="823"/>
    </location>
</feature>
<dbReference type="Gene3D" id="3.30.1360.200">
    <property type="match status" value="1"/>
</dbReference>
<accession>A0A139SHX8</accession>
<dbReference type="InterPro" id="IPR048634">
    <property type="entry name" value="SecD_SecF_C"/>
</dbReference>
<dbReference type="EMBL" id="LSZP01000060">
    <property type="protein sequence ID" value="KXU34175.1"/>
    <property type="molecule type" value="Genomic_DNA"/>
</dbReference>
<evidence type="ECO:0000259" key="13">
    <source>
        <dbReference type="Pfam" id="PF22599"/>
    </source>
</evidence>
<comment type="caution">
    <text evidence="14">The sequence shown here is derived from an EMBL/GenBank/DDBJ whole genome shotgun (WGS) entry which is preliminary data.</text>
</comment>
<evidence type="ECO:0000256" key="10">
    <source>
        <dbReference type="HAMAP-Rule" id="MF_01464"/>
    </source>
</evidence>
<feature type="domain" description="Protein translocase subunit SecDF P1" evidence="12">
    <location>
        <begin position="149"/>
        <end position="208"/>
    </location>
</feature>
<dbReference type="GO" id="GO:0065002">
    <property type="term" value="P:intracellular protein transmembrane transport"/>
    <property type="evidence" value="ECO:0007669"/>
    <property type="project" value="UniProtKB-UniRule"/>
</dbReference>
<comment type="function">
    <text evidence="9">Part of the Sec protein translocase complex. Interacts with the SecYEG preprotein conducting channel. SecDF uses the proton motive force (PMF) to complete protein translocation after the ATP-dependent function of SecA.</text>
</comment>
<feature type="transmembrane region" description="Helical" evidence="9">
    <location>
        <begin position="550"/>
        <end position="567"/>
    </location>
</feature>
<evidence type="ECO:0000313" key="14">
    <source>
        <dbReference type="EMBL" id="KXU34175.1"/>
    </source>
</evidence>
<protein>
    <recommendedName>
        <fullName evidence="9 10">Multifunctional fusion protein</fullName>
    </recommendedName>
    <domain>
        <recommendedName>
            <fullName evidence="9">Protein translocase subunit SecD</fullName>
        </recommendedName>
    </domain>
    <domain>
        <recommendedName>
            <fullName evidence="10">Protein-export membrane protein SecF</fullName>
        </recommendedName>
    </domain>
</protein>
<dbReference type="InterPro" id="IPR054384">
    <property type="entry name" value="SecDF_P1_head"/>
</dbReference>
<dbReference type="Proteomes" id="UP000071392">
    <property type="component" value="Unassembled WGS sequence"/>
</dbReference>
<gene>
    <name evidence="10" type="primary">secF</name>
    <name evidence="9" type="synonym">secD</name>
    <name evidence="14" type="ORF">AXK12_07810</name>
</gene>
<evidence type="ECO:0000256" key="8">
    <source>
        <dbReference type="ARBA" id="ARBA00023136"/>
    </source>
</evidence>
<keyword evidence="4 9" id="KW-0812">Transmembrane</keyword>
<organism evidence="14 15">
    <name type="scientific">Cephaloticoccus capnophilus</name>
    <dbReference type="NCBI Taxonomy" id="1548208"/>
    <lineage>
        <taxon>Bacteria</taxon>
        <taxon>Pseudomonadati</taxon>
        <taxon>Verrucomicrobiota</taxon>
        <taxon>Opitutia</taxon>
        <taxon>Opitutales</taxon>
        <taxon>Opitutaceae</taxon>
        <taxon>Cephaloticoccus</taxon>
    </lineage>
</organism>
<sequence>MLKRNLWKLSLSTLIVLWAVASLLPLQDQPFPDYIKSKASAERAEFTRLVDEAEARVAAGESPSVFVALKQLGKERKIDLAKHFPGIRFEGSLRNIERKNDILLNEMLRRSRSPLQLGLDLRGGVAFTLEVDEAAAASFGEHERREKLSKAIEILETRIDGLGVAEPIIRPVGDTRIEVQLPGVSTKDNPEVVDSVKKPARLDFRLVHPTASPQTSPVAPAGYERMALEQESPRGELLYEELYVKRLPEMTGAAIANAFARPDMYGKPEIILQFTSEGRSRFAEVTREIATLGRQTGIPGRLAIVLDGRLYSAPSVRDEIDSESAQITGSFSEREALNLANVLNNPLDLPLIIKEQYEVGPSLAADAITSAQKAFILSTALTAGFIIVFYTSGGLLAVIAMASNVLVILGVMASIGATLSMPGIAGVVLTIGMSVDSNILIFERMREEMKLGKSLPAALDAGFEKAFSAILDGNLTTLITAMIMVALGTGPVKGFGVTLAIGIFGTMFAALVISRFLLDWLINGVKIKSLKMFSILEGTRFDFLKYTRPAFILATSVVVIGAGAVVYKGKDVYGIDFTGGDQVVLAFGKKLELAQVRDVANRLGLEDINLSYTQAIGGDTEVLRVTTPFDQTAPLVEALQSAHPDAGLSPISETRIGPSVGAEIQRNALWAIFWSLLLILGYIAFRFEFGYGIGAVVSTVYDIVVTVGVFVLFGRQFNAAMVAAILLVAGYSINDTIVVFDRIREELRLNPGATLRDIINRSLNLTLSRTVITGGTTLITAIVLFVVTSGVVNDIAFTLLIGVLTGTFSSLFIASPVFYWWHKGDRKHVEKHHDIAPKYEWAGSSKASD</sequence>
<feature type="transmembrane region" description="Helical" evidence="9">
    <location>
        <begin position="668"/>
        <end position="685"/>
    </location>
</feature>
<feature type="transmembrane region" description="Helical" evidence="9">
    <location>
        <begin position="771"/>
        <end position="791"/>
    </location>
</feature>